<evidence type="ECO:0000256" key="2">
    <source>
        <dbReference type="ARBA" id="ARBA00009530"/>
    </source>
</evidence>
<accession>A0A9P6HJF8</accession>
<evidence type="ECO:0000256" key="4">
    <source>
        <dbReference type="ARBA" id="ARBA00022989"/>
    </source>
</evidence>
<comment type="similarity">
    <text evidence="2">Belongs to the UPF0057 (PMP3) family.</text>
</comment>
<gene>
    <name evidence="7" type="ORF">BJ322DRAFT_1106505</name>
</gene>
<protein>
    <submittedName>
        <fullName evidence="7">Uncharacterized protein</fullName>
    </submittedName>
</protein>
<dbReference type="PANTHER" id="PTHR21659">
    <property type="entry name" value="HYDROPHOBIC PROTEIN RCI2 LOW TEMPERATURE AND SALT RESPONSIVE PROTEIN LTI6 -RELATED"/>
    <property type="match status" value="1"/>
</dbReference>
<feature type="transmembrane region" description="Helical" evidence="6">
    <location>
        <begin position="62"/>
        <end position="80"/>
    </location>
</feature>
<dbReference type="AlphaFoldDB" id="A0A9P6HJF8"/>
<evidence type="ECO:0000256" key="6">
    <source>
        <dbReference type="SAM" id="Phobius"/>
    </source>
</evidence>
<dbReference type="Pfam" id="PF01679">
    <property type="entry name" value="Pmp3"/>
    <property type="match status" value="1"/>
</dbReference>
<name>A0A9P6HJF8_9AGAM</name>
<comment type="caution">
    <text evidence="7">The sequence shown here is derived from an EMBL/GenBank/DDBJ whole genome shotgun (WGS) entry which is preliminary data.</text>
</comment>
<evidence type="ECO:0000313" key="7">
    <source>
        <dbReference type="EMBL" id="KAF9788518.1"/>
    </source>
</evidence>
<proteinExistence type="inferred from homology"/>
<evidence type="ECO:0000256" key="3">
    <source>
        <dbReference type="ARBA" id="ARBA00022692"/>
    </source>
</evidence>
<dbReference type="Proteomes" id="UP000736335">
    <property type="component" value="Unassembled WGS sequence"/>
</dbReference>
<evidence type="ECO:0000256" key="5">
    <source>
        <dbReference type="ARBA" id="ARBA00023136"/>
    </source>
</evidence>
<dbReference type="EMBL" id="WIUZ02000004">
    <property type="protein sequence ID" value="KAF9788518.1"/>
    <property type="molecule type" value="Genomic_DNA"/>
</dbReference>
<sequence>MADSYTAPPAVQPTVVAPGTTPVRRSNVSSGNDVCLYFIALFVPPLPVALKRGFGAEFCINILLWIFGWIPGVIHSWYIISKSPGVI</sequence>
<reference evidence="7" key="1">
    <citation type="journal article" date="2020" name="Nat. Commun.">
        <title>Large-scale genome sequencing of mycorrhizal fungi provides insights into the early evolution of symbiotic traits.</title>
        <authorList>
            <person name="Miyauchi S."/>
            <person name="Kiss E."/>
            <person name="Kuo A."/>
            <person name="Drula E."/>
            <person name="Kohler A."/>
            <person name="Sanchez-Garcia M."/>
            <person name="Morin E."/>
            <person name="Andreopoulos B."/>
            <person name="Barry K.W."/>
            <person name="Bonito G."/>
            <person name="Buee M."/>
            <person name="Carver A."/>
            <person name="Chen C."/>
            <person name="Cichocki N."/>
            <person name="Clum A."/>
            <person name="Culley D."/>
            <person name="Crous P.W."/>
            <person name="Fauchery L."/>
            <person name="Girlanda M."/>
            <person name="Hayes R.D."/>
            <person name="Keri Z."/>
            <person name="LaButti K."/>
            <person name="Lipzen A."/>
            <person name="Lombard V."/>
            <person name="Magnuson J."/>
            <person name="Maillard F."/>
            <person name="Murat C."/>
            <person name="Nolan M."/>
            <person name="Ohm R.A."/>
            <person name="Pangilinan J."/>
            <person name="Pereira M.F."/>
            <person name="Perotto S."/>
            <person name="Peter M."/>
            <person name="Pfister S."/>
            <person name="Riley R."/>
            <person name="Sitrit Y."/>
            <person name="Stielow J.B."/>
            <person name="Szollosi G."/>
            <person name="Zifcakova L."/>
            <person name="Stursova M."/>
            <person name="Spatafora J.W."/>
            <person name="Tedersoo L."/>
            <person name="Vaario L.M."/>
            <person name="Yamada A."/>
            <person name="Yan M."/>
            <person name="Wang P."/>
            <person name="Xu J."/>
            <person name="Bruns T."/>
            <person name="Baldrian P."/>
            <person name="Vilgalys R."/>
            <person name="Dunand C."/>
            <person name="Henrissat B."/>
            <person name="Grigoriev I.V."/>
            <person name="Hibbett D."/>
            <person name="Nagy L.G."/>
            <person name="Martin F.M."/>
        </authorList>
    </citation>
    <scope>NUCLEOTIDE SEQUENCE</scope>
    <source>
        <strain evidence="7">UH-Tt-Lm1</strain>
    </source>
</reference>
<dbReference type="GO" id="GO:0016020">
    <property type="term" value="C:membrane"/>
    <property type="evidence" value="ECO:0007669"/>
    <property type="project" value="UniProtKB-SubCell"/>
</dbReference>
<keyword evidence="8" id="KW-1185">Reference proteome</keyword>
<keyword evidence="3 6" id="KW-0812">Transmembrane</keyword>
<evidence type="ECO:0000256" key="1">
    <source>
        <dbReference type="ARBA" id="ARBA00004370"/>
    </source>
</evidence>
<comment type="subcellular location">
    <subcellularLocation>
        <location evidence="1">Membrane</location>
    </subcellularLocation>
</comment>
<reference evidence="7" key="2">
    <citation type="submission" date="2020-11" db="EMBL/GenBank/DDBJ databases">
        <authorList>
            <consortium name="DOE Joint Genome Institute"/>
            <person name="Kuo A."/>
            <person name="Miyauchi S."/>
            <person name="Kiss E."/>
            <person name="Drula E."/>
            <person name="Kohler A."/>
            <person name="Sanchez-Garcia M."/>
            <person name="Andreopoulos B."/>
            <person name="Barry K.W."/>
            <person name="Bonito G."/>
            <person name="Buee M."/>
            <person name="Carver A."/>
            <person name="Chen C."/>
            <person name="Cichocki N."/>
            <person name="Clum A."/>
            <person name="Culley D."/>
            <person name="Crous P.W."/>
            <person name="Fauchery L."/>
            <person name="Girlanda M."/>
            <person name="Hayes R."/>
            <person name="Keri Z."/>
            <person name="Labutti K."/>
            <person name="Lipzen A."/>
            <person name="Lombard V."/>
            <person name="Magnuson J."/>
            <person name="Maillard F."/>
            <person name="Morin E."/>
            <person name="Murat C."/>
            <person name="Nolan M."/>
            <person name="Ohm R."/>
            <person name="Pangilinan J."/>
            <person name="Pereira M."/>
            <person name="Perotto S."/>
            <person name="Peter M."/>
            <person name="Riley R."/>
            <person name="Sitrit Y."/>
            <person name="Stielow B."/>
            <person name="Szollosi G."/>
            <person name="Zifcakova L."/>
            <person name="Stursova M."/>
            <person name="Spatafora J.W."/>
            <person name="Tedersoo L."/>
            <person name="Vaario L.-M."/>
            <person name="Yamada A."/>
            <person name="Yan M."/>
            <person name="Wang P."/>
            <person name="Xu J."/>
            <person name="Bruns T."/>
            <person name="Baldrian P."/>
            <person name="Vilgalys R."/>
            <person name="Henrissat B."/>
            <person name="Grigoriev I.V."/>
            <person name="Hibbett D."/>
            <person name="Nagy L.G."/>
            <person name="Martin F.M."/>
        </authorList>
    </citation>
    <scope>NUCLEOTIDE SEQUENCE</scope>
    <source>
        <strain evidence="7">UH-Tt-Lm1</strain>
    </source>
</reference>
<evidence type="ECO:0000313" key="8">
    <source>
        <dbReference type="Proteomes" id="UP000736335"/>
    </source>
</evidence>
<keyword evidence="5 6" id="KW-0472">Membrane</keyword>
<dbReference type="OrthoDB" id="2802411at2759"/>
<organism evidence="7 8">
    <name type="scientific">Thelephora terrestris</name>
    <dbReference type="NCBI Taxonomy" id="56493"/>
    <lineage>
        <taxon>Eukaryota</taxon>
        <taxon>Fungi</taxon>
        <taxon>Dikarya</taxon>
        <taxon>Basidiomycota</taxon>
        <taxon>Agaricomycotina</taxon>
        <taxon>Agaricomycetes</taxon>
        <taxon>Thelephorales</taxon>
        <taxon>Thelephoraceae</taxon>
        <taxon>Thelephora</taxon>
    </lineage>
</organism>
<dbReference type="PANTHER" id="PTHR21659:SF112">
    <property type="entry name" value="PROTEIN SNA2-RELATED"/>
    <property type="match status" value="1"/>
</dbReference>
<keyword evidence="4 6" id="KW-1133">Transmembrane helix</keyword>
<dbReference type="InterPro" id="IPR000612">
    <property type="entry name" value="PMP3"/>
</dbReference>